<reference evidence="1" key="1">
    <citation type="submission" date="2013-05" db="EMBL/GenBank/DDBJ databases">
        <authorList>
            <person name="Yim A.K.Y."/>
            <person name="Chan T.F."/>
            <person name="Ji K.M."/>
            <person name="Liu X.Y."/>
            <person name="Zhou J.W."/>
            <person name="Li R.Q."/>
            <person name="Yang K.Y."/>
            <person name="Li J."/>
            <person name="Li M."/>
            <person name="Law P.T.W."/>
            <person name="Wu Y.L."/>
            <person name="Cai Z.L."/>
            <person name="Qin H."/>
            <person name="Bao Y."/>
            <person name="Leung R.K.K."/>
            <person name="Ng P.K.S."/>
            <person name="Zou J."/>
            <person name="Zhong X.J."/>
            <person name="Ran P.X."/>
            <person name="Zhong N.S."/>
            <person name="Liu Z.G."/>
            <person name="Tsui S.K.W."/>
        </authorList>
    </citation>
    <scope>NUCLEOTIDE SEQUENCE</scope>
    <source>
        <strain evidence="1">Derf</strain>
        <tissue evidence="1">Whole organism</tissue>
    </source>
</reference>
<protein>
    <submittedName>
        <fullName evidence="1">Uncharacterized protein</fullName>
    </submittedName>
</protein>
<keyword evidence="2" id="KW-1185">Reference proteome</keyword>
<sequence length="92" mass="10178">MGMNMRRRSIKTQERLVPKTKQATRIITVRTITEQVAGMTMVNDCIELSVFAPPPGSIEPEDADIELADFNVREIVSIGGIVSPFMVNVANM</sequence>
<evidence type="ECO:0000313" key="1">
    <source>
        <dbReference type="EMBL" id="KAH9528012.1"/>
    </source>
</evidence>
<organism evidence="1 2">
    <name type="scientific">Dermatophagoides farinae</name>
    <name type="common">American house dust mite</name>
    <dbReference type="NCBI Taxonomy" id="6954"/>
    <lineage>
        <taxon>Eukaryota</taxon>
        <taxon>Metazoa</taxon>
        <taxon>Ecdysozoa</taxon>
        <taxon>Arthropoda</taxon>
        <taxon>Chelicerata</taxon>
        <taxon>Arachnida</taxon>
        <taxon>Acari</taxon>
        <taxon>Acariformes</taxon>
        <taxon>Sarcoptiformes</taxon>
        <taxon>Astigmata</taxon>
        <taxon>Psoroptidia</taxon>
        <taxon>Analgoidea</taxon>
        <taxon>Pyroglyphidae</taxon>
        <taxon>Dermatophagoidinae</taxon>
        <taxon>Dermatophagoides</taxon>
    </lineage>
</organism>
<evidence type="ECO:0000313" key="2">
    <source>
        <dbReference type="Proteomes" id="UP000790347"/>
    </source>
</evidence>
<dbReference type="AlphaFoldDB" id="A0A922LBL9"/>
<proteinExistence type="predicted"/>
<gene>
    <name evidence="1" type="ORF">DERF_001987</name>
</gene>
<dbReference type="EMBL" id="ASGP02000001">
    <property type="protein sequence ID" value="KAH9528012.1"/>
    <property type="molecule type" value="Genomic_DNA"/>
</dbReference>
<name>A0A922LBL9_DERFA</name>
<accession>A0A922LBL9</accession>
<reference evidence="1" key="2">
    <citation type="journal article" date="2022" name="Res Sq">
        <title>Comparative Genomics Reveals Insights into the Divergent Evolution of Astigmatic Mites and Household Pest Adaptations.</title>
        <authorList>
            <person name="Xiong Q."/>
            <person name="Wan A.T.-Y."/>
            <person name="Liu X.-Y."/>
            <person name="Fung C.S.-H."/>
            <person name="Xiao X."/>
            <person name="Malainual N."/>
            <person name="Hou J."/>
            <person name="Wang L."/>
            <person name="Wang M."/>
            <person name="Yang K."/>
            <person name="Cui Y."/>
            <person name="Leung E."/>
            <person name="Nong W."/>
            <person name="Shin S.-K."/>
            <person name="Au S."/>
            <person name="Jeong K.Y."/>
            <person name="Chew F.T."/>
            <person name="Hui J."/>
            <person name="Leung T.F."/>
            <person name="Tungtrongchitr A."/>
            <person name="Zhong N."/>
            <person name="Liu Z."/>
            <person name="Tsui S."/>
        </authorList>
    </citation>
    <scope>NUCLEOTIDE SEQUENCE</scope>
    <source>
        <strain evidence="1">Derf</strain>
        <tissue evidence="1">Whole organism</tissue>
    </source>
</reference>
<dbReference type="Proteomes" id="UP000790347">
    <property type="component" value="Unassembled WGS sequence"/>
</dbReference>
<comment type="caution">
    <text evidence="1">The sequence shown here is derived from an EMBL/GenBank/DDBJ whole genome shotgun (WGS) entry which is preliminary data.</text>
</comment>